<dbReference type="PROSITE" id="PS51379">
    <property type="entry name" value="4FE4S_FER_2"/>
    <property type="match status" value="2"/>
</dbReference>
<dbReference type="GO" id="GO:0046872">
    <property type="term" value="F:metal ion binding"/>
    <property type="evidence" value="ECO:0007669"/>
    <property type="project" value="UniProtKB-KW"/>
</dbReference>
<dbReference type="InterPro" id="IPR017900">
    <property type="entry name" value="4Fe4S_Fe_S_CS"/>
</dbReference>
<evidence type="ECO:0000256" key="1">
    <source>
        <dbReference type="ARBA" id="ARBA00022485"/>
    </source>
</evidence>
<dbReference type="AlphaFoldDB" id="A0A3D4VC58"/>
<gene>
    <name evidence="8" type="ORF">DGD08_15830</name>
</gene>
<keyword evidence="1" id="KW-0004">4Fe-4S</keyword>
<evidence type="ECO:0000256" key="5">
    <source>
        <dbReference type="ARBA" id="ARBA00023014"/>
    </source>
</evidence>
<evidence type="ECO:0000259" key="7">
    <source>
        <dbReference type="PROSITE" id="PS51379"/>
    </source>
</evidence>
<keyword evidence="2" id="KW-0479">Metal-binding</keyword>
<evidence type="ECO:0000313" key="8">
    <source>
        <dbReference type="EMBL" id="HCT58675.1"/>
    </source>
</evidence>
<name>A0A3D4VC58_9BACT</name>
<comment type="caution">
    <text evidence="8">The sequence shown here is derived from an EMBL/GenBank/DDBJ whole genome shotgun (WGS) entry which is preliminary data.</text>
</comment>
<dbReference type="InterPro" id="IPR004017">
    <property type="entry name" value="Cys_rich_dom"/>
</dbReference>
<dbReference type="Pfam" id="PF02754">
    <property type="entry name" value="CCG"/>
    <property type="match status" value="2"/>
</dbReference>
<dbReference type="Gene3D" id="1.10.1060.10">
    <property type="entry name" value="Alpha-helical ferredoxin"/>
    <property type="match status" value="1"/>
</dbReference>
<dbReference type="PANTHER" id="PTHR32479:SF17">
    <property type="entry name" value="GLYCOLATE OXIDASE IRON-SULFUR SUBUNIT"/>
    <property type="match status" value="1"/>
</dbReference>
<evidence type="ECO:0000256" key="3">
    <source>
        <dbReference type="ARBA" id="ARBA00022737"/>
    </source>
</evidence>
<dbReference type="PROSITE" id="PS00198">
    <property type="entry name" value="4FE4S_FER_1"/>
    <property type="match status" value="1"/>
</dbReference>
<dbReference type="InterPro" id="IPR012257">
    <property type="entry name" value="Glc_ox_4Fe-4S"/>
</dbReference>
<keyword evidence="3" id="KW-0677">Repeat</keyword>
<dbReference type="PIRSF" id="PIRSF000139">
    <property type="entry name" value="Glc_ox_4Fe-4S"/>
    <property type="match status" value="1"/>
</dbReference>
<dbReference type="Pfam" id="PF13183">
    <property type="entry name" value="Fer4_8"/>
    <property type="match status" value="1"/>
</dbReference>
<dbReference type="PANTHER" id="PTHR32479">
    <property type="entry name" value="GLYCOLATE OXIDASE IRON-SULFUR SUBUNIT"/>
    <property type="match status" value="1"/>
</dbReference>
<feature type="domain" description="4Fe-4S ferredoxin-type" evidence="7">
    <location>
        <begin position="53"/>
        <end position="81"/>
    </location>
</feature>
<protein>
    <submittedName>
        <fullName evidence="8">4Fe-4S dicluster domain-containing protein</fullName>
    </submittedName>
</protein>
<evidence type="ECO:0000256" key="4">
    <source>
        <dbReference type="ARBA" id="ARBA00023004"/>
    </source>
</evidence>
<evidence type="ECO:0000256" key="2">
    <source>
        <dbReference type="ARBA" id="ARBA00022723"/>
    </source>
</evidence>
<sequence length="483" mass="50420">MPWPPHPHHCRCDDGHAPDVSPVHPDVMSATTSSRDLAHAATTPCALPGTPLAQAAAGLDACVHCGFCLQACPTYVNLEDENDSPRGRIVLMRRMLEGDIALDDPAARHIDRCLGCRACETACPSGVPYGELLEATRATMAPTRGIPFIARPILFVFRHHLLLRAALIGARVFRATGLPRLLAKVLPPRLAFPMAMLASTAPSSVVQRARHDGGASPTLPAPQATPSPVSGRTTMLEGCVMSGLFSHVNQATADALSHNGYALCEAPGQRCCGALHAHAGDMDGAKALARLNVAAFEASGADTIVVNAAGCGAMLKQYAHLLHDEPEWAARAQRISERTRDVSEALAAVGPARGALTGGLRVTHDPPCHQMHAQRVVNQPLTVLSVIDGLDVVPLEDADQCCGSAGIYNLVEPGTSDAVLAPKLARIAETRATVLASGNPGCMMQMGAGLLLSGSETTVVHPVELLAASYAATSASTSRTTPS</sequence>
<feature type="domain" description="4Fe-4S ferredoxin-type" evidence="7">
    <location>
        <begin position="104"/>
        <end position="133"/>
    </location>
</feature>
<dbReference type="GO" id="GO:0051539">
    <property type="term" value="F:4 iron, 4 sulfur cluster binding"/>
    <property type="evidence" value="ECO:0007669"/>
    <property type="project" value="UniProtKB-KW"/>
</dbReference>
<evidence type="ECO:0000313" key="9">
    <source>
        <dbReference type="Proteomes" id="UP000264071"/>
    </source>
</evidence>
<dbReference type="InterPro" id="IPR017896">
    <property type="entry name" value="4Fe4S_Fe-S-bd"/>
</dbReference>
<keyword evidence="5" id="KW-0411">Iron-sulfur</keyword>
<dbReference type="InterPro" id="IPR009051">
    <property type="entry name" value="Helical_ferredxn"/>
</dbReference>
<dbReference type="Proteomes" id="UP000264071">
    <property type="component" value="Unassembled WGS sequence"/>
</dbReference>
<feature type="region of interest" description="Disordered" evidence="6">
    <location>
        <begin position="210"/>
        <end position="230"/>
    </location>
</feature>
<accession>A0A3D4VC58</accession>
<dbReference type="GO" id="GO:0016491">
    <property type="term" value="F:oxidoreductase activity"/>
    <property type="evidence" value="ECO:0007669"/>
    <property type="project" value="UniProtKB-ARBA"/>
</dbReference>
<reference evidence="8 9" key="1">
    <citation type="journal article" date="2018" name="Nat. Biotechnol.">
        <title>A standardized bacterial taxonomy based on genome phylogeny substantially revises the tree of life.</title>
        <authorList>
            <person name="Parks D.H."/>
            <person name="Chuvochina M."/>
            <person name="Waite D.W."/>
            <person name="Rinke C."/>
            <person name="Skarshewski A."/>
            <person name="Chaumeil P.A."/>
            <person name="Hugenholtz P."/>
        </authorList>
    </citation>
    <scope>NUCLEOTIDE SEQUENCE [LARGE SCALE GENOMIC DNA]</scope>
    <source>
        <strain evidence="8">UBA8844</strain>
    </source>
</reference>
<keyword evidence="4" id="KW-0408">Iron</keyword>
<dbReference type="SUPFAM" id="SSF54862">
    <property type="entry name" value="4Fe-4S ferredoxins"/>
    <property type="match status" value="1"/>
</dbReference>
<evidence type="ECO:0000256" key="6">
    <source>
        <dbReference type="SAM" id="MobiDB-lite"/>
    </source>
</evidence>
<dbReference type="EMBL" id="DPIY01000011">
    <property type="protein sequence ID" value="HCT58675.1"/>
    <property type="molecule type" value="Genomic_DNA"/>
</dbReference>
<proteinExistence type="predicted"/>
<organism evidence="8 9">
    <name type="scientific">Gemmatimonas aurantiaca</name>
    <dbReference type="NCBI Taxonomy" id="173480"/>
    <lineage>
        <taxon>Bacteria</taxon>
        <taxon>Pseudomonadati</taxon>
        <taxon>Gemmatimonadota</taxon>
        <taxon>Gemmatimonadia</taxon>
        <taxon>Gemmatimonadales</taxon>
        <taxon>Gemmatimonadaceae</taxon>
        <taxon>Gemmatimonas</taxon>
    </lineage>
</organism>